<name>A0A7J7N7S3_9MAGN</name>
<dbReference type="AlphaFoldDB" id="A0A7J7N7S3"/>
<accession>A0A7J7N7S3</accession>
<evidence type="ECO:0000313" key="1">
    <source>
        <dbReference type="EMBL" id="KAF6163074.1"/>
    </source>
</evidence>
<dbReference type="EMBL" id="JACGCM010001002">
    <property type="protein sequence ID" value="KAF6163074.1"/>
    <property type="molecule type" value="Genomic_DNA"/>
</dbReference>
<dbReference type="GO" id="GO:0008832">
    <property type="term" value="F:dGTPase activity"/>
    <property type="evidence" value="ECO:0007669"/>
    <property type="project" value="TreeGrafter"/>
</dbReference>
<organism evidence="1 2">
    <name type="scientific">Kingdonia uniflora</name>
    <dbReference type="NCBI Taxonomy" id="39325"/>
    <lineage>
        <taxon>Eukaryota</taxon>
        <taxon>Viridiplantae</taxon>
        <taxon>Streptophyta</taxon>
        <taxon>Embryophyta</taxon>
        <taxon>Tracheophyta</taxon>
        <taxon>Spermatophyta</taxon>
        <taxon>Magnoliopsida</taxon>
        <taxon>Ranunculales</taxon>
        <taxon>Circaeasteraceae</taxon>
        <taxon>Kingdonia</taxon>
    </lineage>
</organism>
<dbReference type="GO" id="GO:0006203">
    <property type="term" value="P:dGTP catabolic process"/>
    <property type="evidence" value="ECO:0007669"/>
    <property type="project" value="TreeGrafter"/>
</dbReference>
<dbReference type="InterPro" id="IPR050135">
    <property type="entry name" value="dGTPase-like"/>
</dbReference>
<dbReference type="GO" id="GO:0005634">
    <property type="term" value="C:nucleus"/>
    <property type="evidence" value="ECO:0007669"/>
    <property type="project" value="TreeGrafter"/>
</dbReference>
<comment type="caution">
    <text evidence="1">The sequence shown here is derived from an EMBL/GenBank/DDBJ whole genome shotgun (WGS) entry which is preliminary data.</text>
</comment>
<proteinExistence type="predicted"/>
<reference evidence="1 2" key="1">
    <citation type="journal article" date="2020" name="IScience">
        <title>Genome Sequencing of the Endangered Kingdonia uniflora (Circaeasteraceae, Ranunculales) Reveals Potential Mechanisms of Evolutionary Specialization.</title>
        <authorList>
            <person name="Sun Y."/>
            <person name="Deng T."/>
            <person name="Zhang A."/>
            <person name="Moore M.J."/>
            <person name="Landis J.B."/>
            <person name="Lin N."/>
            <person name="Zhang H."/>
            <person name="Zhang X."/>
            <person name="Huang J."/>
            <person name="Zhang X."/>
            <person name="Sun H."/>
            <person name="Wang H."/>
        </authorList>
    </citation>
    <scope>NUCLEOTIDE SEQUENCE [LARGE SCALE GENOMIC DNA]</scope>
    <source>
        <strain evidence="1">TB1705</strain>
        <tissue evidence="1">Leaf</tissue>
    </source>
</reference>
<evidence type="ECO:0000313" key="2">
    <source>
        <dbReference type="Proteomes" id="UP000541444"/>
    </source>
</evidence>
<protein>
    <submittedName>
        <fullName evidence="1">Uncharacterized protein</fullName>
    </submittedName>
</protein>
<dbReference type="Proteomes" id="UP000541444">
    <property type="component" value="Unassembled WGS sequence"/>
</dbReference>
<dbReference type="OrthoDB" id="1922017at2759"/>
<keyword evidence="2" id="KW-1185">Reference proteome</keyword>
<dbReference type="PANTHER" id="PTHR11373">
    <property type="entry name" value="DEOXYNUCLEOSIDE TRIPHOSPHATE TRIPHOSPHOHYDROLASE"/>
    <property type="match status" value="1"/>
</dbReference>
<dbReference type="Gene3D" id="1.10.3210.10">
    <property type="entry name" value="Hypothetical protein af1432"/>
    <property type="match status" value="1"/>
</dbReference>
<gene>
    <name evidence="1" type="ORF">GIB67_001402</name>
</gene>
<dbReference type="PANTHER" id="PTHR11373:SF4">
    <property type="entry name" value="DEOXYNUCLEOSIDE TRIPHOSPHATE TRIPHOSPHOHYDROLASE SAMHD1"/>
    <property type="match status" value="1"/>
</dbReference>
<sequence length="195" mass="22012">MPVVTRNSTAPQVPQVVGDTTLGTPTKAFRSSVSNSDDFDEKVKLSVVQQRGRFKVISENIALEKWTVPKPATRKWLKPPTNCYALNTDGSLGATGVCGAILRRWEGCIGLYWQKMIKLQLTTKKQFLYDIVANGRNGIDLDKFDYIVRDCRACGLGCNFQFQRQLENSTVRFLVKLMETMRAMGDEICYRAKDC</sequence>